<dbReference type="GO" id="GO:0060090">
    <property type="term" value="F:molecular adaptor activity"/>
    <property type="evidence" value="ECO:0007669"/>
    <property type="project" value="TreeGrafter"/>
</dbReference>
<feature type="region of interest" description="Disordered" evidence="7">
    <location>
        <begin position="1"/>
        <end position="36"/>
    </location>
</feature>
<dbReference type="GO" id="GO:0000139">
    <property type="term" value="C:Golgi membrane"/>
    <property type="evidence" value="ECO:0007669"/>
    <property type="project" value="UniProtKB-SubCell"/>
</dbReference>
<comment type="caution">
    <text evidence="9">The sequence shown here is derived from an EMBL/GenBank/DDBJ whole genome shotgun (WGS) entry which is preliminary data.</text>
</comment>
<dbReference type="AlphaFoldDB" id="A0A811KUY7"/>
<keyword evidence="8" id="KW-1133">Transmembrane helix</keyword>
<feature type="compositionally biased region" description="Basic and acidic residues" evidence="7">
    <location>
        <begin position="1"/>
        <end position="26"/>
    </location>
</feature>
<reference evidence="9" key="1">
    <citation type="submission" date="2020-09" db="EMBL/GenBank/DDBJ databases">
        <authorList>
            <person name="Kikuchi T."/>
        </authorList>
    </citation>
    <scope>NUCLEOTIDE SEQUENCE</scope>
    <source>
        <strain evidence="9">SH1</strain>
    </source>
</reference>
<evidence type="ECO:0000256" key="8">
    <source>
        <dbReference type="SAM" id="Phobius"/>
    </source>
</evidence>
<comment type="subcellular location">
    <subcellularLocation>
        <location evidence="1 6">Cell membrane</location>
        <topology evidence="1 6">Peripheral membrane protein</topology>
    </subcellularLocation>
    <subcellularLocation>
        <location evidence="6">Golgi apparatus membrane</location>
        <topology evidence="6">Peripheral membrane protein</topology>
    </subcellularLocation>
    <subcellularLocation>
        <location evidence="6">Membrane</location>
        <location evidence="6">Caveola</location>
        <topology evidence="6">Peripheral membrane protein</topology>
    </subcellularLocation>
</comment>
<feature type="transmembrane region" description="Helical" evidence="8">
    <location>
        <begin position="150"/>
        <end position="177"/>
    </location>
</feature>
<gene>
    <name evidence="9" type="ORF">BOKJ2_LOCUS8033</name>
</gene>
<evidence type="ECO:0000313" key="10">
    <source>
        <dbReference type="Proteomes" id="UP000614601"/>
    </source>
</evidence>
<accession>A0A811KUY7</accession>
<organism evidence="9 10">
    <name type="scientific">Bursaphelenchus okinawaensis</name>
    <dbReference type="NCBI Taxonomy" id="465554"/>
    <lineage>
        <taxon>Eukaryota</taxon>
        <taxon>Metazoa</taxon>
        <taxon>Ecdysozoa</taxon>
        <taxon>Nematoda</taxon>
        <taxon>Chromadorea</taxon>
        <taxon>Rhabditida</taxon>
        <taxon>Tylenchina</taxon>
        <taxon>Tylenchomorpha</taxon>
        <taxon>Aphelenchoidea</taxon>
        <taxon>Aphelenchoididae</taxon>
        <taxon>Bursaphelenchus</taxon>
    </lineage>
</organism>
<feature type="transmembrane region" description="Helical" evidence="8">
    <location>
        <begin position="189"/>
        <end position="212"/>
    </location>
</feature>
<keyword evidence="3 6" id="KW-1003">Cell membrane</keyword>
<proteinExistence type="inferred from homology"/>
<evidence type="ECO:0000256" key="6">
    <source>
        <dbReference type="RuleBase" id="RU000680"/>
    </source>
</evidence>
<protein>
    <recommendedName>
        <fullName evidence="6">Caveolin</fullName>
    </recommendedName>
</protein>
<feature type="compositionally biased region" description="Basic and acidic residues" evidence="7">
    <location>
        <begin position="51"/>
        <end position="76"/>
    </location>
</feature>
<evidence type="ECO:0000256" key="3">
    <source>
        <dbReference type="ARBA" id="ARBA00022475"/>
    </source>
</evidence>
<feature type="region of interest" description="Disordered" evidence="7">
    <location>
        <begin position="50"/>
        <end position="76"/>
    </location>
</feature>
<keyword evidence="4 6" id="KW-0333">Golgi apparatus</keyword>
<comment type="function">
    <text evidence="6">May act as a scaffolding protein within caveolar membranes. Interacts directly with G-protein alpha subunits and can functionally regulate their activity.</text>
</comment>
<evidence type="ECO:0000256" key="2">
    <source>
        <dbReference type="ARBA" id="ARBA00010988"/>
    </source>
</evidence>
<keyword evidence="5 6" id="KW-0472">Membrane</keyword>
<dbReference type="Proteomes" id="UP000614601">
    <property type="component" value="Unassembled WGS sequence"/>
</dbReference>
<comment type="similarity">
    <text evidence="2 6">Belongs to the caveolin family.</text>
</comment>
<evidence type="ECO:0000256" key="5">
    <source>
        <dbReference type="ARBA" id="ARBA00023136"/>
    </source>
</evidence>
<evidence type="ECO:0000256" key="7">
    <source>
        <dbReference type="SAM" id="MobiDB-lite"/>
    </source>
</evidence>
<evidence type="ECO:0000256" key="4">
    <source>
        <dbReference type="ARBA" id="ARBA00023034"/>
    </source>
</evidence>
<evidence type="ECO:0000313" key="9">
    <source>
        <dbReference type="EMBL" id="CAD5218823.1"/>
    </source>
</evidence>
<sequence>MAEEKVELTEQTPLKEEESKEVKESTEATIETPVEKKEAEKKRWFFNKKAKKEEKVTEEEKPKETEATDSTPAEKKGHWWQRKPCCKTDDGTQPSFGLDFVHRDEQNLHTAIDFGFNDVFGEPDALHSWNCVWKTTHNVFTGIRNAFFKLFTVIICLPSALFFGILSALFTTLSVYVVLPAARVLSIPFFWIVGLWKYLVANVVAPCFAAVGQCCGGIRIHRYGLNNDATATIA</sequence>
<keyword evidence="10" id="KW-1185">Reference proteome</keyword>
<dbReference type="Proteomes" id="UP000783686">
    <property type="component" value="Unassembled WGS sequence"/>
</dbReference>
<dbReference type="OrthoDB" id="5917823at2759"/>
<keyword evidence="8" id="KW-0812">Transmembrane</keyword>
<dbReference type="PANTHER" id="PTHR10844">
    <property type="entry name" value="CAVEOLIN"/>
    <property type="match status" value="1"/>
</dbReference>
<name>A0A811KUY7_9BILA</name>
<dbReference type="PANTHER" id="PTHR10844:SF21">
    <property type="entry name" value="CAVEOLIN-1"/>
    <property type="match status" value="1"/>
</dbReference>
<dbReference type="EMBL" id="CAJFCW020000004">
    <property type="protein sequence ID" value="CAG9111863.1"/>
    <property type="molecule type" value="Genomic_DNA"/>
</dbReference>
<dbReference type="Pfam" id="PF01146">
    <property type="entry name" value="Caveolin"/>
    <property type="match status" value="1"/>
</dbReference>
<dbReference type="GO" id="GO:0070836">
    <property type="term" value="P:caveola assembly"/>
    <property type="evidence" value="ECO:0007669"/>
    <property type="project" value="InterPro"/>
</dbReference>
<dbReference type="GO" id="GO:0005901">
    <property type="term" value="C:caveola"/>
    <property type="evidence" value="ECO:0007669"/>
    <property type="project" value="UniProtKB-SubCell"/>
</dbReference>
<dbReference type="InterPro" id="IPR001612">
    <property type="entry name" value="Caveolin"/>
</dbReference>
<evidence type="ECO:0000256" key="1">
    <source>
        <dbReference type="ARBA" id="ARBA00004202"/>
    </source>
</evidence>
<dbReference type="EMBL" id="CAJFDH010000004">
    <property type="protein sequence ID" value="CAD5218823.1"/>
    <property type="molecule type" value="Genomic_DNA"/>
</dbReference>